<organism evidence="16 17">
    <name type="scientific">Pseudobacteriovorax antillogorgiicola</name>
    <dbReference type="NCBI Taxonomy" id="1513793"/>
    <lineage>
        <taxon>Bacteria</taxon>
        <taxon>Pseudomonadati</taxon>
        <taxon>Bdellovibrionota</taxon>
        <taxon>Oligoflexia</taxon>
        <taxon>Oligoflexales</taxon>
        <taxon>Pseudobacteriovoracaceae</taxon>
        <taxon>Pseudobacteriovorax</taxon>
    </lineage>
</organism>
<evidence type="ECO:0000256" key="12">
    <source>
        <dbReference type="ARBA" id="ARBA00023027"/>
    </source>
</evidence>
<dbReference type="GO" id="GO:0006103">
    <property type="term" value="P:2-oxoglutarate metabolic process"/>
    <property type="evidence" value="ECO:0007669"/>
    <property type="project" value="TreeGrafter"/>
</dbReference>
<evidence type="ECO:0000256" key="1">
    <source>
        <dbReference type="ARBA" id="ARBA00001974"/>
    </source>
</evidence>
<dbReference type="Pfam" id="PF07992">
    <property type="entry name" value="Pyr_redox_2"/>
    <property type="match status" value="1"/>
</dbReference>
<name>A0A1Y6CUD1_9BACT</name>
<dbReference type="Gene3D" id="3.50.50.60">
    <property type="entry name" value="FAD/NAD(P)-binding domain"/>
    <property type="match status" value="2"/>
</dbReference>
<evidence type="ECO:0000256" key="5">
    <source>
        <dbReference type="ARBA" id="ARBA00012772"/>
    </source>
</evidence>
<dbReference type="Gene3D" id="3.30.390.30">
    <property type="match status" value="1"/>
</dbReference>
<dbReference type="STRING" id="1513793.SAMN06296036_1331"/>
<evidence type="ECO:0000256" key="10">
    <source>
        <dbReference type="ARBA" id="ARBA00022857"/>
    </source>
</evidence>
<dbReference type="EMBL" id="FWZT01000033">
    <property type="protein sequence ID" value="SMF78775.1"/>
    <property type="molecule type" value="Genomic_DNA"/>
</dbReference>
<evidence type="ECO:0000256" key="11">
    <source>
        <dbReference type="ARBA" id="ARBA00023002"/>
    </source>
</evidence>
<dbReference type="PRINTS" id="PR00411">
    <property type="entry name" value="PNDRDTASEI"/>
</dbReference>
<dbReference type="InterPro" id="IPR004099">
    <property type="entry name" value="Pyr_nucl-diS_OxRdtase_dimer"/>
</dbReference>
<evidence type="ECO:0000256" key="6">
    <source>
        <dbReference type="ARBA" id="ARBA00016603"/>
    </source>
</evidence>
<dbReference type="GO" id="GO:0003957">
    <property type="term" value="F:NAD(P)+ transhydrogenase (Si-specific) activity"/>
    <property type="evidence" value="ECO:0007669"/>
    <property type="project" value="UniProtKB-EC"/>
</dbReference>
<dbReference type="FunFam" id="3.30.390.30:FF:000001">
    <property type="entry name" value="Dihydrolipoyl dehydrogenase"/>
    <property type="match status" value="1"/>
</dbReference>
<evidence type="ECO:0000313" key="16">
    <source>
        <dbReference type="EMBL" id="SMF78775.1"/>
    </source>
</evidence>
<feature type="non-terminal residue" evidence="16">
    <location>
        <position position="1"/>
    </location>
</feature>
<dbReference type="SUPFAM" id="SSF51905">
    <property type="entry name" value="FAD/NAD(P)-binding domain"/>
    <property type="match status" value="1"/>
</dbReference>
<dbReference type="GO" id="GO:0050660">
    <property type="term" value="F:flavin adenine dinucleotide binding"/>
    <property type="evidence" value="ECO:0007669"/>
    <property type="project" value="TreeGrafter"/>
</dbReference>
<dbReference type="PANTHER" id="PTHR22912">
    <property type="entry name" value="DISULFIDE OXIDOREDUCTASE"/>
    <property type="match status" value="1"/>
</dbReference>
<evidence type="ECO:0000256" key="2">
    <source>
        <dbReference type="ARBA" id="ARBA00002842"/>
    </source>
</evidence>
<protein>
    <recommendedName>
        <fullName evidence="6">Soluble pyridine nucleotide transhydrogenase</fullName>
        <ecNumber evidence="5">1.6.1.1</ecNumber>
    </recommendedName>
    <alternativeName>
        <fullName evidence="13">NAD(P)(+) transhydrogenase [B-specific]</fullName>
    </alternativeName>
</protein>
<comment type="cofactor">
    <cofactor evidence="1">
        <name>FAD</name>
        <dbReference type="ChEBI" id="CHEBI:57692"/>
    </cofactor>
</comment>
<evidence type="ECO:0000313" key="17">
    <source>
        <dbReference type="Proteomes" id="UP000192907"/>
    </source>
</evidence>
<comment type="similarity">
    <text evidence="4">Belongs to the class-I pyridine nucleotide-disulfide oxidoreductase family.</text>
</comment>
<evidence type="ECO:0000256" key="3">
    <source>
        <dbReference type="ARBA" id="ARBA00004496"/>
    </source>
</evidence>
<keyword evidence="9" id="KW-0274">FAD</keyword>
<evidence type="ECO:0000259" key="14">
    <source>
        <dbReference type="Pfam" id="PF02852"/>
    </source>
</evidence>
<dbReference type="Pfam" id="PF02852">
    <property type="entry name" value="Pyr_redox_dim"/>
    <property type="match status" value="1"/>
</dbReference>
<keyword evidence="17" id="KW-1185">Reference proteome</keyword>
<evidence type="ECO:0000256" key="8">
    <source>
        <dbReference type="ARBA" id="ARBA00022630"/>
    </source>
</evidence>
<keyword evidence="8" id="KW-0285">Flavoprotein</keyword>
<keyword evidence="12" id="KW-0520">NAD</keyword>
<keyword evidence="7" id="KW-0963">Cytoplasm</keyword>
<evidence type="ECO:0000256" key="9">
    <source>
        <dbReference type="ARBA" id="ARBA00022827"/>
    </source>
</evidence>
<reference evidence="17" key="1">
    <citation type="submission" date="2017-04" db="EMBL/GenBank/DDBJ databases">
        <authorList>
            <person name="Varghese N."/>
            <person name="Submissions S."/>
        </authorList>
    </citation>
    <scope>NUCLEOTIDE SEQUENCE [LARGE SCALE GENOMIC DNA]</scope>
    <source>
        <strain evidence="17">RKEM611</strain>
    </source>
</reference>
<dbReference type="SUPFAM" id="SSF55424">
    <property type="entry name" value="FAD/NAD-linked reductases, dimerisation (C-terminal) domain"/>
    <property type="match status" value="1"/>
</dbReference>
<dbReference type="GO" id="GO:0004148">
    <property type="term" value="F:dihydrolipoyl dehydrogenase (NADH) activity"/>
    <property type="evidence" value="ECO:0007669"/>
    <property type="project" value="TreeGrafter"/>
</dbReference>
<accession>A0A1Y6CUD1</accession>
<evidence type="ECO:0000259" key="15">
    <source>
        <dbReference type="Pfam" id="PF07992"/>
    </source>
</evidence>
<keyword evidence="10" id="KW-0521">NADP</keyword>
<dbReference type="Proteomes" id="UP000192907">
    <property type="component" value="Unassembled WGS sequence"/>
</dbReference>
<feature type="domain" description="Pyridine nucleotide-disulphide oxidoreductase dimerisation" evidence="14">
    <location>
        <begin position="128"/>
        <end position="236"/>
    </location>
</feature>
<gene>
    <name evidence="16" type="ORF">SAMN06296036_1331</name>
</gene>
<dbReference type="InterPro" id="IPR016156">
    <property type="entry name" value="FAD/NAD-linked_Rdtase_dimer_sf"/>
</dbReference>
<dbReference type="AlphaFoldDB" id="A0A1Y6CUD1"/>
<evidence type="ECO:0000256" key="4">
    <source>
        <dbReference type="ARBA" id="ARBA00007532"/>
    </source>
</evidence>
<dbReference type="InterPro" id="IPR050151">
    <property type="entry name" value="Class-I_Pyr_Nuc-Dis_Oxidored"/>
</dbReference>
<feature type="domain" description="FAD/NAD(P)-binding" evidence="15">
    <location>
        <begin position="1"/>
        <end position="108"/>
    </location>
</feature>
<dbReference type="InterPro" id="IPR023753">
    <property type="entry name" value="FAD/NAD-binding_dom"/>
</dbReference>
<dbReference type="GO" id="GO:0005829">
    <property type="term" value="C:cytosol"/>
    <property type="evidence" value="ECO:0007669"/>
    <property type="project" value="TreeGrafter"/>
</dbReference>
<proteinExistence type="inferred from homology"/>
<keyword evidence="11" id="KW-0560">Oxidoreductase</keyword>
<dbReference type="RefSeq" id="WP_159455704.1">
    <property type="nucleotide sequence ID" value="NZ_FWZT01000033.1"/>
</dbReference>
<dbReference type="EC" id="1.6.1.1" evidence="5"/>
<evidence type="ECO:0000256" key="13">
    <source>
        <dbReference type="ARBA" id="ARBA00031183"/>
    </source>
</evidence>
<dbReference type="PRINTS" id="PR00368">
    <property type="entry name" value="FADPNR"/>
</dbReference>
<dbReference type="PANTHER" id="PTHR22912:SF93">
    <property type="entry name" value="SOLUBLE PYRIDINE NUCLEOTIDE TRANSHYDROGENASE"/>
    <property type="match status" value="1"/>
</dbReference>
<evidence type="ECO:0000256" key="7">
    <source>
        <dbReference type="ARBA" id="ARBA00022490"/>
    </source>
</evidence>
<sequence length="259" mass="28655">EIAEELKRSMENMGVEFRLGYKLDHIETCGPKVKSHFKKEVIESDLFFFSAGRVSTSQKLGLERVGVETNDRGAISVNDFFQTAVPNIYAAGDIIGPPALACTSVEQGRIAMCHAFGGPKLRFPKVFPMGVYTIPEMSSVGKTEEELIAEGKPYVVGKAHYDELARGYIRGDHYGMLKLIVCRETHKIIGTHIVGSDAANLVHIGQCFMMSETPIDKIVDEVIFNYPTLAEAYKIAATQAAKELESHPREFKKKEKPAA</sequence>
<comment type="function">
    <text evidence="2">Conversion of NADPH, generated by peripheral catabolic pathways, to NADH, which can enter the respiratory chain for energy generation.</text>
</comment>
<comment type="subcellular location">
    <subcellularLocation>
        <location evidence="3">Cytoplasm</location>
    </subcellularLocation>
</comment>
<dbReference type="InterPro" id="IPR036188">
    <property type="entry name" value="FAD/NAD-bd_sf"/>
</dbReference>